<gene>
    <name evidence="1" type="ORF">LGLO00237_LOCUS26573</name>
</gene>
<dbReference type="AlphaFoldDB" id="A0A7S3Z7Z4"/>
<proteinExistence type="predicted"/>
<protein>
    <submittedName>
        <fullName evidence="1">Uncharacterized protein</fullName>
    </submittedName>
</protein>
<dbReference type="EMBL" id="HBIV01037267">
    <property type="protein sequence ID" value="CAE0674799.1"/>
    <property type="molecule type" value="Transcribed_RNA"/>
</dbReference>
<sequence>MSHSILGFEFKSRDHNVRDFRGTRFTVGDHVRVNSLDLENIPDGYLSMERSMKAAHNTVAVISGFEGEDIAVLHNRRKLIRGAVFAETSLKKHELETMVVNIFEELARVPTSVAGVMAQYMQLEAILIKKLYKPKLIPAYMQIPLWAIEKCTENKKLKAVGDYYLRRCPELVEPYNKCYWKHVGLFKGKRAELLLLRREECKSFPKSVRDLSHALTGGALKILVELY</sequence>
<organism evidence="1">
    <name type="scientific">Lotharella globosa</name>
    <dbReference type="NCBI Taxonomy" id="91324"/>
    <lineage>
        <taxon>Eukaryota</taxon>
        <taxon>Sar</taxon>
        <taxon>Rhizaria</taxon>
        <taxon>Cercozoa</taxon>
        <taxon>Chlorarachniophyceae</taxon>
        <taxon>Lotharella</taxon>
    </lineage>
</organism>
<accession>A0A7S3Z7Z4</accession>
<reference evidence="1" key="1">
    <citation type="submission" date="2021-01" db="EMBL/GenBank/DDBJ databases">
        <authorList>
            <person name="Corre E."/>
            <person name="Pelletier E."/>
            <person name="Niang G."/>
            <person name="Scheremetjew M."/>
            <person name="Finn R."/>
            <person name="Kale V."/>
            <person name="Holt S."/>
            <person name="Cochrane G."/>
            <person name="Meng A."/>
            <person name="Brown T."/>
            <person name="Cohen L."/>
        </authorList>
    </citation>
    <scope>NUCLEOTIDE SEQUENCE</scope>
    <source>
        <strain evidence="1">CCCM811</strain>
    </source>
</reference>
<name>A0A7S3Z7Z4_9EUKA</name>
<evidence type="ECO:0000313" key="1">
    <source>
        <dbReference type="EMBL" id="CAE0674799.1"/>
    </source>
</evidence>